<feature type="compositionally biased region" description="Basic and acidic residues" evidence="1">
    <location>
        <begin position="30"/>
        <end position="51"/>
    </location>
</feature>
<dbReference type="PANTHER" id="PTHR42470:SF2">
    <property type="match status" value="1"/>
</dbReference>
<proteinExistence type="predicted"/>
<feature type="compositionally biased region" description="Low complexity" evidence="1">
    <location>
        <begin position="868"/>
        <end position="894"/>
    </location>
</feature>
<evidence type="ECO:0000313" key="3">
    <source>
        <dbReference type="EMBL" id="KAK8223213.1"/>
    </source>
</evidence>
<feature type="region of interest" description="Disordered" evidence="1">
    <location>
        <begin position="519"/>
        <end position="541"/>
    </location>
</feature>
<feature type="compositionally biased region" description="Polar residues" evidence="1">
    <location>
        <begin position="487"/>
        <end position="497"/>
    </location>
</feature>
<sequence length="933" mass="104853">MPSSDQLSPLQSALEAPRDRQSCHSIQDQATKDQKAPEDQKHQVHIQEVERSSSLQEPARKRKRSEDVEDVEVSPSTRRQRFHPQPTLGPGRSPPPFPLYGDTAPNAELSPSPTGQESPLVPDPEGLNQENGDISDPVDFWRKHHAWPSTYSESDASAQMNVRRSPSLKSVRSHNNKKFWALDISDSGSDSPETRKRYMNNGTVTTYLMLHSQEYPQGLPETAETLLQRLRTEEQTVPAIWDDAAVLSKVSKRTKNRSEGKVVVDVGHLVLPRVDHFYYFDDSFEYLAESCDESWSQCVPLLGSTCPKPYYAAGFHWNAAFSDPQIKVLQTLGPDRSCTFFRTTIELYFPFLTAEAKSGTGTSAAEAEKQNVETTLIAMRGVIELFRQAKQDDKIHMQILAFSVVYDNTTVSIYAHFADVRPYYPKFYRHNVGDFLFPTEVWASHKFIKNIYKIWVPFHHKRICDAIEVLAKNGLQSPVPLNGDAPHSTSPGSNQEAASDPVDYWRKHHFWPSSYFESENGHEAMSGPQRAPSQMPSQKSSQISRRDANKAVWKHSFSVPASEYSTSTGIRKGPLGRRNVQYFLLDNSEELPQGLPASAKNMKLRLETENQEDPMFLHDSIFARIHQMTRKTPEAKIVSDVGPLVVPHLHHLYYLGDDSLVYLTESFDQPWSHCIPSLGSNCPTPDYAVGFDFRKAFTRQQRAVLKELEFTLTTNFHLATEDLAFPFFTCEAKESCAAPSLEEAQFQNVETSLIAMRGLIELFQRAKSQHLINQEILTFSAIYNDRDVHIYAHFADVYSQDPVFYRHQIGNFEWVKSKWTTFKLIKNIYKIWAPIHYQRICEAIRILGTPSSAPSNASFPAAAEVLNAPHASPGGAPKPSSSATGGAPGSRASPMAPPPPRSSASGTDNVQSQRNLTPDTVVIRDVKKAKTSG</sequence>
<dbReference type="PANTHER" id="PTHR42470">
    <property type="entry name" value="VAST DOMAIN-CONTAINING PROTEIN"/>
    <property type="match status" value="1"/>
</dbReference>
<feature type="compositionally biased region" description="Polar residues" evidence="1">
    <location>
        <begin position="531"/>
        <end position="541"/>
    </location>
</feature>
<organism evidence="3 4">
    <name type="scientific">Phyllosticta capitalensis</name>
    <dbReference type="NCBI Taxonomy" id="121624"/>
    <lineage>
        <taxon>Eukaryota</taxon>
        <taxon>Fungi</taxon>
        <taxon>Dikarya</taxon>
        <taxon>Ascomycota</taxon>
        <taxon>Pezizomycotina</taxon>
        <taxon>Dothideomycetes</taxon>
        <taxon>Dothideomycetes incertae sedis</taxon>
        <taxon>Botryosphaeriales</taxon>
        <taxon>Phyllostictaceae</taxon>
        <taxon>Phyllosticta</taxon>
    </lineage>
</organism>
<keyword evidence="4" id="KW-1185">Reference proteome</keyword>
<name>A0ABR1Y988_9PEZI</name>
<feature type="region of interest" description="Disordered" evidence="1">
    <location>
        <begin position="868"/>
        <end position="933"/>
    </location>
</feature>
<dbReference type="Pfam" id="PF25545">
    <property type="entry name" value="DUF7924"/>
    <property type="match status" value="2"/>
</dbReference>
<dbReference type="InterPro" id="IPR057684">
    <property type="entry name" value="DUF7924"/>
</dbReference>
<comment type="caution">
    <text evidence="3">The sequence shown here is derived from an EMBL/GenBank/DDBJ whole genome shotgun (WGS) entry which is preliminary data.</text>
</comment>
<feature type="compositionally biased region" description="Polar residues" evidence="1">
    <location>
        <begin position="907"/>
        <end position="918"/>
    </location>
</feature>
<feature type="compositionally biased region" description="Polar residues" evidence="1">
    <location>
        <begin position="1"/>
        <end position="11"/>
    </location>
</feature>
<dbReference type="Proteomes" id="UP001492380">
    <property type="component" value="Unassembled WGS sequence"/>
</dbReference>
<accession>A0ABR1Y988</accession>
<gene>
    <name evidence="3" type="ORF">HDK90DRAFT_114766</name>
</gene>
<reference evidence="3 4" key="1">
    <citation type="submission" date="2024-04" db="EMBL/GenBank/DDBJ databases">
        <title>Phyllosticta paracitricarpa is synonymous to the EU quarantine fungus P. citricarpa based on phylogenomic analyses.</title>
        <authorList>
            <consortium name="Lawrence Berkeley National Laboratory"/>
            <person name="Van Ingen-Buijs V.A."/>
            <person name="Van Westerhoven A.C."/>
            <person name="Haridas S."/>
            <person name="Skiadas P."/>
            <person name="Martin F."/>
            <person name="Groenewald J.Z."/>
            <person name="Crous P.W."/>
            <person name="Seidl M.F."/>
        </authorList>
    </citation>
    <scope>NUCLEOTIDE SEQUENCE [LARGE SCALE GENOMIC DNA]</scope>
    <source>
        <strain evidence="3 4">CBS 123374</strain>
    </source>
</reference>
<feature type="region of interest" description="Disordered" evidence="1">
    <location>
        <begin position="1"/>
        <end position="138"/>
    </location>
</feature>
<evidence type="ECO:0000313" key="4">
    <source>
        <dbReference type="Proteomes" id="UP001492380"/>
    </source>
</evidence>
<evidence type="ECO:0000259" key="2">
    <source>
        <dbReference type="Pfam" id="PF25545"/>
    </source>
</evidence>
<evidence type="ECO:0000256" key="1">
    <source>
        <dbReference type="SAM" id="MobiDB-lite"/>
    </source>
</evidence>
<feature type="compositionally biased region" description="Basic and acidic residues" evidence="1">
    <location>
        <begin position="922"/>
        <end position="933"/>
    </location>
</feature>
<feature type="region of interest" description="Disordered" evidence="1">
    <location>
        <begin position="480"/>
        <end position="499"/>
    </location>
</feature>
<dbReference type="EMBL" id="JBBWRZ010000014">
    <property type="protein sequence ID" value="KAK8223213.1"/>
    <property type="molecule type" value="Genomic_DNA"/>
</dbReference>
<feature type="domain" description="DUF7924" evidence="2">
    <location>
        <begin position="248"/>
        <end position="467"/>
    </location>
</feature>
<feature type="domain" description="DUF7924" evidence="2">
    <location>
        <begin position="622"/>
        <end position="844"/>
    </location>
</feature>
<protein>
    <recommendedName>
        <fullName evidence="2">DUF7924 domain-containing protein</fullName>
    </recommendedName>
</protein>
<feature type="region of interest" description="Disordered" evidence="1">
    <location>
        <begin position="150"/>
        <end position="170"/>
    </location>
</feature>